<feature type="transmembrane region" description="Helical" evidence="8">
    <location>
        <begin position="285"/>
        <end position="302"/>
    </location>
</feature>
<dbReference type="RefSeq" id="WP_213237505.1">
    <property type="nucleotide sequence ID" value="NZ_JAHBCL010000023.1"/>
</dbReference>
<gene>
    <name evidence="10" type="ORF">KHM83_13240</name>
</gene>
<dbReference type="InterPro" id="IPR047057">
    <property type="entry name" value="MerR_fam"/>
</dbReference>
<name>A0ABS5PTD5_9FIRM</name>
<keyword evidence="3 8" id="KW-1133">Transmembrane helix</keyword>
<evidence type="ECO:0000256" key="6">
    <source>
        <dbReference type="ARBA" id="ARBA00023136"/>
    </source>
</evidence>
<dbReference type="PANTHER" id="PTHR30204">
    <property type="entry name" value="REDOX-CYCLING DRUG-SENSING TRANSCRIPTIONAL ACTIVATOR SOXR"/>
    <property type="match status" value="1"/>
</dbReference>
<keyword evidence="11" id="KW-1185">Reference proteome</keyword>
<reference evidence="10 11" key="1">
    <citation type="submission" date="2021-05" db="EMBL/GenBank/DDBJ databases">
        <title>Fusibacter ferrireducens sp. nov., an anaerobic, sulfur- and Fe-reducing bacterium isolated from the mangrove sediment.</title>
        <authorList>
            <person name="Qiu D."/>
        </authorList>
    </citation>
    <scope>NUCLEOTIDE SEQUENCE [LARGE SCALE GENOMIC DNA]</scope>
    <source>
        <strain evidence="10 11">DSM 12116</strain>
    </source>
</reference>
<protein>
    <submittedName>
        <fullName evidence="10">MerR family transcriptional regulator</fullName>
    </submittedName>
</protein>
<organism evidence="10 11">
    <name type="scientific">Fusibacter paucivorans</name>
    <dbReference type="NCBI Taxonomy" id="76009"/>
    <lineage>
        <taxon>Bacteria</taxon>
        <taxon>Bacillati</taxon>
        <taxon>Bacillota</taxon>
        <taxon>Clostridia</taxon>
        <taxon>Eubacteriales</taxon>
        <taxon>Eubacteriales Family XII. Incertae Sedis</taxon>
        <taxon>Fusibacter</taxon>
    </lineage>
</organism>
<evidence type="ECO:0000256" key="2">
    <source>
        <dbReference type="ARBA" id="ARBA00022692"/>
    </source>
</evidence>
<dbReference type="Pfam" id="PF06271">
    <property type="entry name" value="RDD"/>
    <property type="match status" value="1"/>
</dbReference>
<feature type="transmembrane region" description="Helical" evidence="8">
    <location>
        <begin position="148"/>
        <end position="170"/>
    </location>
</feature>
<evidence type="ECO:0000313" key="11">
    <source>
        <dbReference type="Proteomes" id="UP000746471"/>
    </source>
</evidence>
<evidence type="ECO:0000256" key="5">
    <source>
        <dbReference type="ARBA" id="ARBA00023125"/>
    </source>
</evidence>
<dbReference type="Pfam" id="PF13411">
    <property type="entry name" value="MerR_1"/>
    <property type="match status" value="1"/>
</dbReference>
<evidence type="ECO:0000256" key="3">
    <source>
        <dbReference type="ARBA" id="ARBA00022989"/>
    </source>
</evidence>
<evidence type="ECO:0000313" key="10">
    <source>
        <dbReference type="EMBL" id="MBS7527644.1"/>
    </source>
</evidence>
<comment type="caution">
    <text evidence="10">The sequence shown here is derived from an EMBL/GenBank/DDBJ whole genome shotgun (WGS) entry which is preliminary data.</text>
</comment>
<dbReference type="Gene3D" id="1.10.1660.10">
    <property type="match status" value="1"/>
</dbReference>
<accession>A0ABS5PTD5</accession>
<dbReference type="InterPro" id="IPR010432">
    <property type="entry name" value="RDD"/>
</dbReference>
<keyword evidence="2 8" id="KW-0812">Transmembrane</keyword>
<keyword evidence="6 8" id="KW-0472">Membrane</keyword>
<dbReference type="InterPro" id="IPR009061">
    <property type="entry name" value="DNA-bd_dom_put_sf"/>
</dbReference>
<proteinExistence type="predicted"/>
<dbReference type="SMART" id="SM00422">
    <property type="entry name" value="HTH_MERR"/>
    <property type="match status" value="1"/>
</dbReference>
<sequence length="484" mass="55473">MTIKELETRTGMTRANIRFYENEGLIAPSRLPNGYRDYSERDVHKLLKIKLLRRLQISLSDIKAIVRGNRLLDEVLEVQLQTLQQAQEDMSLAASVCETMLADHVAFSELNAMQYLMTIETGARERRSDYFEVKGDELPQVHQPWRRFFARFFDMMLYSSLWSASMMLFFNQNPSLQSDASSIIEGFIVLMIMLFVEPVWLHFFGTTPGKALLGLKVESDDGGRLTYGQGVARTWGIIGKGLGYNIPFYNLYRIWKSYRMCSDLETLPWDEDIAYTLKDSKKYRYVTYIGGIALLIFMLYTATAMKLLPPNRGDLTVADFAENYNYYLKYFQMDSDQYYLDDNGQWAEQEQNGSTVYLGIGFSERPVFTYEVVNGTLVAVGFETHIVGEERWVGSNDQYMVLSGLAFANGQKTVGLYSKLSQELVNAIDSHTFESFEFSQDGIQMRADVTYAGYNDFDSGVLIPMDGASSFTYDLLYEIRSNNE</sequence>
<evidence type="ECO:0000256" key="4">
    <source>
        <dbReference type="ARBA" id="ARBA00023015"/>
    </source>
</evidence>
<dbReference type="PANTHER" id="PTHR30204:SF94">
    <property type="entry name" value="HEAVY METAL-DEPENDENT TRANSCRIPTIONAL REGULATOR HI_0293-RELATED"/>
    <property type="match status" value="1"/>
</dbReference>
<evidence type="ECO:0000259" key="9">
    <source>
        <dbReference type="PROSITE" id="PS50937"/>
    </source>
</evidence>
<dbReference type="PROSITE" id="PS50937">
    <property type="entry name" value="HTH_MERR_2"/>
    <property type="match status" value="1"/>
</dbReference>
<feature type="transmembrane region" description="Helical" evidence="8">
    <location>
        <begin position="182"/>
        <end position="203"/>
    </location>
</feature>
<evidence type="ECO:0000256" key="1">
    <source>
        <dbReference type="ARBA" id="ARBA00004141"/>
    </source>
</evidence>
<keyword evidence="7" id="KW-0804">Transcription</keyword>
<dbReference type="SUPFAM" id="SSF46955">
    <property type="entry name" value="Putative DNA-binding domain"/>
    <property type="match status" value="1"/>
</dbReference>
<comment type="subcellular location">
    <subcellularLocation>
        <location evidence="1">Membrane</location>
        <topology evidence="1">Multi-pass membrane protein</topology>
    </subcellularLocation>
</comment>
<dbReference type="Proteomes" id="UP000746471">
    <property type="component" value="Unassembled WGS sequence"/>
</dbReference>
<feature type="domain" description="HTH merR-type" evidence="9">
    <location>
        <begin position="1"/>
        <end position="68"/>
    </location>
</feature>
<dbReference type="CDD" id="cd00592">
    <property type="entry name" value="HTH_MerR-like"/>
    <property type="match status" value="1"/>
</dbReference>
<keyword evidence="4" id="KW-0805">Transcription regulation</keyword>
<evidence type="ECO:0000256" key="7">
    <source>
        <dbReference type="ARBA" id="ARBA00023163"/>
    </source>
</evidence>
<dbReference type="InterPro" id="IPR000551">
    <property type="entry name" value="MerR-type_HTH_dom"/>
</dbReference>
<evidence type="ECO:0000256" key="8">
    <source>
        <dbReference type="SAM" id="Phobius"/>
    </source>
</evidence>
<dbReference type="EMBL" id="JAHBCL010000023">
    <property type="protein sequence ID" value="MBS7527644.1"/>
    <property type="molecule type" value="Genomic_DNA"/>
</dbReference>
<keyword evidence="5" id="KW-0238">DNA-binding</keyword>